<feature type="chain" id="PRO_5011625101" evidence="1">
    <location>
        <begin position="22"/>
        <end position="84"/>
    </location>
</feature>
<dbReference type="Proteomes" id="UP000199239">
    <property type="component" value="Unassembled WGS sequence"/>
</dbReference>
<proteinExistence type="predicted"/>
<dbReference type="AlphaFoldDB" id="A0A1I6V6I5"/>
<evidence type="ECO:0000313" key="2">
    <source>
        <dbReference type="EMBL" id="SFT09205.1"/>
    </source>
</evidence>
<dbReference type="RefSeq" id="WP_139226505.1">
    <property type="nucleotide sequence ID" value="NZ_FPAJ01000005.1"/>
</dbReference>
<evidence type="ECO:0000313" key="3">
    <source>
        <dbReference type="Proteomes" id="UP000199239"/>
    </source>
</evidence>
<feature type="signal peptide" evidence="1">
    <location>
        <begin position="1"/>
        <end position="21"/>
    </location>
</feature>
<dbReference type="OrthoDB" id="7728314at2"/>
<keyword evidence="1" id="KW-0732">Signal</keyword>
<evidence type="ECO:0000256" key="1">
    <source>
        <dbReference type="SAM" id="SignalP"/>
    </source>
</evidence>
<organism evidence="2 3">
    <name type="scientific">Sulfitobacter marinus</name>
    <dbReference type="NCBI Taxonomy" id="394264"/>
    <lineage>
        <taxon>Bacteria</taxon>
        <taxon>Pseudomonadati</taxon>
        <taxon>Pseudomonadota</taxon>
        <taxon>Alphaproteobacteria</taxon>
        <taxon>Rhodobacterales</taxon>
        <taxon>Roseobacteraceae</taxon>
        <taxon>Sulfitobacter</taxon>
    </lineage>
</organism>
<reference evidence="3" key="1">
    <citation type="submission" date="2016-10" db="EMBL/GenBank/DDBJ databases">
        <authorList>
            <person name="Varghese N."/>
            <person name="Submissions S."/>
        </authorList>
    </citation>
    <scope>NUCLEOTIDE SEQUENCE [LARGE SCALE GENOMIC DNA]</scope>
    <source>
        <strain evidence="3">DSM 23422</strain>
    </source>
</reference>
<dbReference type="STRING" id="394264.SAMN04488040_3119"/>
<keyword evidence="3" id="KW-1185">Reference proteome</keyword>
<sequence length="84" mass="9007">MKRYALLAVVAVCAMPDISHAAGDAETTTKDAEAVATKPPLPASMQRHGVIGRVPLPDGMDILDADILARMRDRLIILSQTPKE</sequence>
<dbReference type="EMBL" id="FPAJ01000005">
    <property type="protein sequence ID" value="SFT09205.1"/>
    <property type="molecule type" value="Genomic_DNA"/>
</dbReference>
<protein>
    <submittedName>
        <fullName evidence="2">Uncharacterized protein</fullName>
    </submittedName>
</protein>
<gene>
    <name evidence="2" type="ORF">SAMN04488040_3119</name>
</gene>
<accession>A0A1I6V6I5</accession>
<name>A0A1I6V6I5_9RHOB</name>